<proteinExistence type="predicted"/>
<dbReference type="Pfam" id="PF06620">
    <property type="entry name" value="DUF1150"/>
    <property type="match status" value="1"/>
</dbReference>
<gene>
    <name evidence="1" type="ORF">DFR50_11124</name>
</gene>
<comment type="caution">
    <text evidence="1">The sequence shown here is derived from an EMBL/GenBank/DDBJ whole genome shotgun (WGS) entry which is preliminary data.</text>
</comment>
<dbReference type="Proteomes" id="UP000253529">
    <property type="component" value="Unassembled WGS sequence"/>
</dbReference>
<name>A0A366FGF6_9HYPH</name>
<dbReference type="EMBL" id="QNRK01000011">
    <property type="protein sequence ID" value="RBP13762.1"/>
    <property type="molecule type" value="Genomic_DNA"/>
</dbReference>
<evidence type="ECO:0000313" key="1">
    <source>
        <dbReference type="EMBL" id="RBP13762.1"/>
    </source>
</evidence>
<reference evidence="1 2" key="1">
    <citation type="submission" date="2018-06" db="EMBL/GenBank/DDBJ databases">
        <title>Genomic Encyclopedia of Type Strains, Phase IV (KMG-IV): sequencing the most valuable type-strain genomes for metagenomic binning, comparative biology and taxonomic classification.</title>
        <authorList>
            <person name="Goeker M."/>
        </authorList>
    </citation>
    <scope>NUCLEOTIDE SEQUENCE [LARGE SCALE GENOMIC DNA]</scope>
    <source>
        <strain evidence="1 2">DSM 24875</strain>
    </source>
</reference>
<protein>
    <recommendedName>
        <fullName evidence="3">DUF1150 domain-containing protein</fullName>
    </recommendedName>
</protein>
<accession>A0A366FGF6</accession>
<dbReference type="RefSeq" id="WP_245427640.1">
    <property type="nucleotide sequence ID" value="NZ_QNRK01000011.1"/>
</dbReference>
<evidence type="ECO:0000313" key="2">
    <source>
        <dbReference type="Proteomes" id="UP000253529"/>
    </source>
</evidence>
<dbReference type="InterPro" id="IPR009531">
    <property type="entry name" value="DUF1150"/>
</dbReference>
<keyword evidence="2" id="KW-1185">Reference proteome</keyword>
<sequence>MNNATDKPIPLTPHEFAHLGDGALAYVKPINSEDVVRLFPQAPALKPGMRLFALLGADGSPIMLTDSRDAALANAWEHELQTVSLH</sequence>
<organism evidence="1 2">
    <name type="scientific">Roseiarcus fermentans</name>
    <dbReference type="NCBI Taxonomy" id="1473586"/>
    <lineage>
        <taxon>Bacteria</taxon>
        <taxon>Pseudomonadati</taxon>
        <taxon>Pseudomonadota</taxon>
        <taxon>Alphaproteobacteria</taxon>
        <taxon>Hyphomicrobiales</taxon>
        <taxon>Roseiarcaceae</taxon>
        <taxon>Roseiarcus</taxon>
    </lineage>
</organism>
<dbReference type="AlphaFoldDB" id="A0A366FGF6"/>
<evidence type="ECO:0008006" key="3">
    <source>
        <dbReference type="Google" id="ProtNLM"/>
    </source>
</evidence>